<dbReference type="PANTHER" id="PTHR11485:SF29">
    <property type="entry name" value="TRANSFERRIN 2"/>
    <property type="match status" value="1"/>
</dbReference>
<comment type="subcellular location">
    <subcellularLocation>
        <location evidence="1">Secreted</location>
    </subcellularLocation>
</comment>
<dbReference type="PRINTS" id="PR00422">
    <property type="entry name" value="TRANSFERRIN"/>
</dbReference>
<dbReference type="GO" id="GO:0006826">
    <property type="term" value="P:iron ion transport"/>
    <property type="evidence" value="ECO:0007669"/>
    <property type="project" value="TreeGrafter"/>
</dbReference>
<comment type="caution">
    <text evidence="6">The sequence shown here is derived from an EMBL/GenBank/DDBJ whole genome shotgun (WGS) entry which is preliminary data.</text>
</comment>
<dbReference type="GO" id="GO:0005886">
    <property type="term" value="C:plasma membrane"/>
    <property type="evidence" value="ECO:0007669"/>
    <property type="project" value="TreeGrafter"/>
</dbReference>
<keyword evidence="2" id="KW-0964">Secreted</keyword>
<dbReference type="Gene3D" id="3.40.190.10">
    <property type="entry name" value="Periplasmic binding protein-like II"/>
    <property type="match status" value="4"/>
</dbReference>
<organism evidence="6 7">
    <name type="scientific">Stichopus japonicus</name>
    <name type="common">Sea cucumber</name>
    <dbReference type="NCBI Taxonomy" id="307972"/>
    <lineage>
        <taxon>Eukaryota</taxon>
        <taxon>Metazoa</taxon>
        <taxon>Echinodermata</taxon>
        <taxon>Eleutherozoa</taxon>
        <taxon>Echinozoa</taxon>
        <taxon>Holothuroidea</taxon>
        <taxon>Aspidochirotacea</taxon>
        <taxon>Aspidochirotida</taxon>
        <taxon>Stichopodidae</taxon>
        <taxon>Apostichopus</taxon>
    </lineage>
</organism>
<dbReference type="FunFam" id="3.40.190.10:FF:000095">
    <property type="entry name" value="Lactotransferrin"/>
    <property type="match status" value="1"/>
</dbReference>
<feature type="domain" description="Transferrin-like" evidence="5">
    <location>
        <begin position="361"/>
        <end position="659"/>
    </location>
</feature>
<dbReference type="InterPro" id="IPR001156">
    <property type="entry name" value="Transferrin-like_dom"/>
</dbReference>
<feature type="chain" id="PRO_5013836088" evidence="4">
    <location>
        <begin position="17"/>
        <end position="662"/>
    </location>
</feature>
<dbReference type="PROSITE" id="PS51408">
    <property type="entry name" value="TRANSFERRIN_LIKE_4"/>
    <property type="match status" value="2"/>
</dbReference>
<evidence type="ECO:0000256" key="4">
    <source>
        <dbReference type="SAM" id="SignalP"/>
    </source>
</evidence>
<evidence type="ECO:0000313" key="7">
    <source>
        <dbReference type="Proteomes" id="UP000230750"/>
    </source>
</evidence>
<sequence>MIRLCLAFLFLCGAWAHEASSPEPPARWCTISAAEYAKCLSMSQVFADNHLSPTVHCLERPTVEECLITIREGGADLITLDGGDVFRAGKVFGMKPIMKELYSGGSTGYYGIAVTRATYTNVSLTNLKGARSCHTGVGRTAGWNIPVGYLLHSGQMKSEGCKEHVKSAAKFFNASCAPGARLAINNPYNDDVDNLCNICSGDCGRDADTEPYNGYSGALRCLVEGRGEVAFIKPATLEANLGENAPDWADGVTADDLRLLCKDGSQAPISDAANCHISSGVSHSVMTSGTASGEDIESYQRLLESATNLFSGDDNEEFTMFDSSAWDGRNLIFKDYTESMADVEVENYAEYLGGYGESFEAGLADIVTLDGGDIYRAGKDHGLKVILGEVYNYNQPGSYWSVAVVHAGTSFNIHQLEGKRSCHTGIMKTSGWVMPVGFLATNGYIDTTGGNDGCDVTAAVGNFFNSSCVPGAKSRDYDVYGTNPPQLCTNCVGKDEDFCARNSHEPYYDYSGAFSICETLNRGGKHKPNGKDEWNSFLRKKNFELLCPDGTRKSSWKGRQCNLGQVPSHAVVTSGEKKDDEIAQIITLLSAGVGQFGHPVGSGFKMFNSTGYIDNEGQTGKNLLFKDSTINLKSIPSSKRNYDAYLGISYVNALETIKCERN</sequence>
<dbReference type="SMART" id="SM00094">
    <property type="entry name" value="TR_FER"/>
    <property type="match status" value="2"/>
</dbReference>
<name>A0A2G8KLH5_STIJA</name>
<dbReference type="CDD" id="cd13529">
    <property type="entry name" value="PBP2_transferrin"/>
    <property type="match status" value="2"/>
</dbReference>
<dbReference type="Pfam" id="PF00405">
    <property type="entry name" value="Transferrin"/>
    <property type="match status" value="2"/>
</dbReference>
<keyword evidence="7" id="KW-1185">Reference proteome</keyword>
<evidence type="ECO:0000259" key="5">
    <source>
        <dbReference type="PROSITE" id="PS51408"/>
    </source>
</evidence>
<dbReference type="PANTHER" id="PTHR11485">
    <property type="entry name" value="TRANSFERRIN"/>
    <property type="match status" value="1"/>
</dbReference>
<feature type="signal peptide" evidence="4">
    <location>
        <begin position="1"/>
        <end position="16"/>
    </location>
</feature>
<gene>
    <name evidence="6" type="ORF">BSL78_14264</name>
</gene>
<keyword evidence="4" id="KW-0732">Signal</keyword>
<evidence type="ECO:0000256" key="3">
    <source>
        <dbReference type="ARBA" id="ARBA00022737"/>
    </source>
</evidence>
<evidence type="ECO:0000313" key="6">
    <source>
        <dbReference type="EMBL" id="PIK48862.1"/>
    </source>
</evidence>
<reference evidence="6 7" key="1">
    <citation type="journal article" date="2017" name="PLoS Biol.">
        <title>The sea cucumber genome provides insights into morphological evolution and visceral regeneration.</title>
        <authorList>
            <person name="Zhang X."/>
            <person name="Sun L."/>
            <person name="Yuan J."/>
            <person name="Sun Y."/>
            <person name="Gao Y."/>
            <person name="Zhang L."/>
            <person name="Li S."/>
            <person name="Dai H."/>
            <person name="Hamel J.F."/>
            <person name="Liu C."/>
            <person name="Yu Y."/>
            <person name="Liu S."/>
            <person name="Lin W."/>
            <person name="Guo K."/>
            <person name="Jin S."/>
            <person name="Xu P."/>
            <person name="Storey K.B."/>
            <person name="Huan P."/>
            <person name="Zhang T."/>
            <person name="Zhou Y."/>
            <person name="Zhang J."/>
            <person name="Lin C."/>
            <person name="Li X."/>
            <person name="Xing L."/>
            <person name="Huo D."/>
            <person name="Sun M."/>
            <person name="Wang L."/>
            <person name="Mercier A."/>
            <person name="Li F."/>
            <person name="Yang H."/>
            <person name="Xiang J."/>
        </authorList>
    </citation>
    <scope>NUCLEOTIDE SEQUENCE [LARGE SCALE GENOMIC DNA]</scope>
    <source>
        <strain evidence="6">Shaxun</strain>
        <tissue evidence="6">Muscle</tissue>
    </source>
</reference>
<dbReference type="Proteomes" id="UP000230750">
    <property type="component" value="Unassembled WGS sequence"/>
</dbReference>
<proteinExistence type="predicted"/>
<dbReference type="GO" id="GO:0005615">
    <property type="term" value="C:extracellular space"/>
    <property type="evidence" value="ECO:0007669"/>
    <property type="project" value="TreeGrafter"/>
</dbReference>
<dbReference type="SUPFAM" id="SSF53850">
    <property type="entry name" value="Periplasmic binding protein-like II"/>
    <property type="match status" value="2"/>
</dbReference>
<keyword evidence="3" id="KW-0677">Repeat</keyword>
<accession>A0A2G8KLH5</accession>
<dbReference type="GO" id="GO:0055037">
    <property type="term" value="C:recycling endosome"/>
    <property type="evidence" value="ECO:0007669"/>
    <property type="project" value="TreeGrafter"/>
</dbReference>
<dbReference type="AlphaFoldDB" id="A0A2G8KLH5"/>
<evidence type="ECO:0000256" key="1">
    <source>
        <dbReference type="ARBA" id="ARBA00004613"/>
    </source>
</evidence>
<dbReference type="InterPro" id="IPR018195">
    <property type="entry name" value="Transferrin_Fe_BS"/>
</dbReference>
<feature type="domain" description="Transferrin-like" evidence="5">
    <location>
        <begin position="26"/>
        <end position="360"/>
    </location>
</feature>
<dbReference type="EMBL" id="MRZV01000496">
    <property type="protein sequence ID" value="PIK48862.1"/>
    <property type="molecule type" value="Genomic_DNA"/>
</dbReference>
<dbReference type="OrthoDB" id="9981115at2759"/>
<evidence type="ECO:0000256" key="2">
    <source>
        <dbReference type="ARBA" id="ARBA00022525"/>
    </source>
</evidence>
<dbReference type="STRING" id="307972.A0A2G8KLH5"/>
<dbReference type="GO" id="GO:0005769">
    <property type="term" value="C:early endosome"/>
    <property type="evidence" value="ECO:0007669"/>
    <property type="project" value="TreeGrafter"/>
</dbReference>
<protein>
    <submittedName>
        <fullName evidence="6">Melanotransferrin</fullName>
    </submittedName>
</protein>
<dbReference type="PROSITE" id="PS00206">
    <property type="entry name" value="TRANSFERRIN_LIKE_2"/>
    <property type="match status" value="1"/>
</dbReference>